<reference evidence="3" key="1">
    <citation type="submission" date="2017-05" db="UniProtKB">
        <authorList>
            <consortium name="EnsemblMetazoa"/>
        </authorList>
    </citation>
    <scope>IDENTIFICATION</scope>
</reference>
<proteinExistence type="predicted"/>
<feature type="compositionally biased region" description="Basic and acidic residues" evidence="2">
    <location>
        <begin position="305"/>
        <end position="325"/>
    </location>
</feature>
<evidence type="ECO:0000256" key="2">
    <source>
        <dbReference type="SAM" id="MobiDB-lite"/>
    </source>
</evidence>
<feature type="coiled-coil region" evidence="1">
    <location>
        <begin position="58"/>
        <end position="151"/>
    </location>
</feature>
<dbReference type="InterPro" id="IPR032675">
    <property type="entry name" value="LRR_dom_sf"/>
</dbReference>
<dbReference type="SUPFAM" id="SSF52047">
    <property type="entry name" value="RNI-like"/>
    <property type="match status" value="1"/>
</dbReference>
<dbReference type="Gene3D" id="3.80.10.10">
    <property type="entry name" value="Ribonuclease Inhibitor"/>
    <property type="match status" value="1"/>
</dbReference>
<feature type="region of interest" description="Disordered" evidence="2">
    <location>
        <begin position="297"/>
        <end position="329"/>
    </location>
</feature>
<dbReference type="EnsemblMetazoa" id="Aqu2.1.18125_001">
    <property type="protein sequence ID" value="Aqu2.1.18125_001"/>
    <property type="gene ID" value="Aqu2.1.18125"/>
</dbReference>
<sequence length="338" mass="38474">MEIYGSQCVVEESTTQYSSEFVGGQIQVTPNEPSPERSEVHDQDELELDIIQEKFLLLDSLQVLKKNREEDKEESRRKIEKLEHLVAEKDEKLEQQSESVAELQMQKKINKVLILENEKFKSNIKEKEDRIAVIESELAQRLQDLKQLQHEVTQIGSAPEQIKTNIEVQHITESPSKQYVEGKDEICLKGLTLDNLESLVPLLLKTEAVNCLNIRSSRFEEPFTHHFSVLIANNLTLKCLLLTHDTINDEGVKKVTSESCKSLADLLHANKTLCVLSLSHTNIDVDGARLLVKSLESNDPLKSNDPPKPDDPFKLYDPPKPDDPPKPNVTLEWLVLDE</sequence>
<evidence type="ECO:0000313" key="3">
    <source>
        <dbReference type="EnsemblMetazoa" id="Aqu2.1.18125_001"/>
    </source>
</evidence>
<dbReference type="InParanoid" id="A0A1X7TT17"/>
<dbReference type="AlphaFoldDB" id="A0A1X7TT17"/>
<evidence type="ECO:0000256" key="1">
    <source>
        <dbReference type="SAM" id="Coils"/>
    </source>
</evidence>
<protein>
    <submittedName>
        <fullName evidence="3">Uncharacterized protein</fullName>
    </submittedName>
</protein>
<name>A0A1X7TT17_AMPQE</name>
<accession>A0A1X7TT17</accession>
<dbReference type="OrthoDB" id="120976at2759"/>
<keyword evidence="1" id="KW-0175">Coiled coil</keyword>
<organism evidence="3">
    <name type="scientific">Amphimedon queenslandica</name>
    <name type="common">Sponge</name>
    <dbReference type="NCBI Taxonomy" id="400682"/>
    <lineage>
        <taxon>Eukaryota</taxon>
        <taxon>Metazoa</taxon>
        <taxon>Porifera</taxon>
        <taxon>Demospongiae</taxon>
        <taxon>Heteroscleromorpha</taxon>
        <taxon>Haplosclerida</taxon>
        <taxon>Niphatidae</taxon>
        <taxon>Amphimedon</taxon>
    </lineage>
</organism>